<reference evidence="4" key="1">
    <citation type="submission" date="2022-06" db="EMBL/GenBank/DDBJ databases">
        <title>Ornithinimicrobium JY.X270.</title>
        <authorList>
            <person name="Huang Y."/>
        </authorList>
    </citation>
    <scope>NUCLEOTIDE SEQUENCE</scope>
    <source>
        <strain evidence="4">JY.X270</strain>
    </source>
</reference>
<dbReference type="InterPro" id="IPR030678">
    <property type="entry name" value="Peptide/Ni-bd"/>
</dbReference>
<keyword evidence="2" id="KW-0732">Signal</keyword>
<evidence type="ECO:0000313" key="5">
    <source>
        <dbReference type="Proteomes" id="UP001056535"/>
    </source>
</evidence>
<dbReference type="Pfam" id="PF00496">
    <property type="entry name" value="SBP_bac_5"/>
    <property type="match status" value="1"/>
</dbReference>
<proteinExistence type="predicted"/>
<dbReference type="Proteomes" id="UP001056535">
    <property type="component" value="Chromosome"/>
</dbReference>
<gene>
    <name evidence="4" type="ORF">NF557_08940</name>
</gene>
<name>A0ABY4YDI9_9MICO</name>
<dbReference type="CDD" id="cd00995">
    <property type="entry name" value="PBP2_NikA_DppA_OppA_like"/>
    <property type="match status" value="1"/>
</dbReference>
<evidence type="ECO:0000256" key="2">
    <source>
        <dbReference type="SAM" id="SignalP"/>
    </source>
</evidence>
<dbReference type="PROSITE" id="PS51257">
    <property type="entry name" value="PROKAR_LIPOPROTEIN"/>
    <property type="match status" value="1"/>
</dbReference>
<feature type="domain" description="Solute-binding protein family 5" evidence="3">
    <location>
        <begin position="103"/>
        <end position="479"/>
    </location>
</feature>
<dbReference type="EMBL" id="CP099490">
    <property type="protein sequence ID" value="USQ74799.1"/>
    <property type="molecule type" value="Genomic_DNA"/>
</dbReference>
<dbReference type="PANTHER" id="PTHR30290">
    <property type="entry name" value="PERIPLASMIC BINDING COMPONENT OF ABC TRANSPORTER"/>
    <property type="match status" value="1"/>
</dbReference>
<accession>A0ABY4YDI9</accession>
<sequence length="558" mass="59636">MKSRRMTGLAAVVLAGSLVLTACSGGNGDDESTDGDGPADNGTDGTSETNGGESAATTGIVTANSNEPQNPLIPTNTNEVGGGKILDLIFEGLVYYDADGAAHNAVAESIETEDSQNYTITLKEGLTFSDGSPVTAESFTKAWNQGALLSNGHLSSYFFEPIEGFSYDEDSDLTGLEVVDETTFTVALQQPEADFPLRLGYSAFFPLPESAFEDPDTFGENPIGNGPYMLDGEGAWEHNVGISLVPSESYQGDRVAQNGGVDLKFYETQDAAYNDLLSGNLDVLDAVPDSAFGTFEDELGDRAVNQPAAIFQSFTIPMEAEHFSGEEGTLRRQALSHAINREEITQAIFQGTRTPAVDFTSPVIDGWSDSIPGAEVLQYDPEKAKELWDEANAMSEWEGTFTLAYNTDGGHQAWVDATVNSIRNTLGIEAEGNPYAVFADLRSDVTARTIEGAFRTGWQADYPGLGNFLGPLYGTGAGSNDGDYSNAEFDDLLSQAASAGSVEESSTLYNQAQEILFQDLPVIPLWYSNVTGGSAETVDNVAFGWNSVPIYHEITKSE</sequence>
<dbReference type="Gene3D" id="3.90.76.10">
    <property type="entry name" value="Dipeptide-binding Protein, Domain 1"/>
    <property type="match status" value="1"/>
</dbReference>
<evidence type="ECO:0000256" key="1">
    <source>
        <dbReference type="SAM" id="MobiDB-lite"/>
    </source>
</evidence>
<dbReference type="Gene3D" id="3.10.105.10">
    <property type="entry name" value="Dipeptide-binding Protein, Domain 3"/>
    <property type="match status" value="1"/>
</dbReference>
<dbReference type="PANTHER" id="PTHR30290:SF83">
    <property type="entry name" value="ABC TRANSPORTER SUBSTRATE-BINDING PROTEIN"/>
    <property type="match status" value="1"/>
</dbReference>
<feature type="chain" id="PRO_5046958211" evidence="2">
    <location>
        <begin position="25"/>
        <end position="558"/>
    </location>
</feature>
<dbReference type="InterPro" id="IPR000914">
    <property type="entry name" value="SBP_5_dom"/>
</dbReference>
<keyword evidence="5" id="KW-1185">Reference proteome</keyword>
<dbReference type="Gene3D" id="3.40.190.10">
    <property type="entry name" value="Periplasmic binding protein-like II"/>
    <property type="match status" value="1"/>
</dbReference>
<dbReference type="SUPFAM" id="SSF53850">
    <property type="entry name" value="Periplasmic binding protein-like II"/>
    <property type="match status" value="1"/>
</dbReference>
<feature type="signal peptide" evidence="2">
    <location>
        <begin position="1"/>
        <end position="24"/>
    </location>
</feature>
<feature type="compositionally biased region" description="Polar residues" evidence="1">
    <location>
        <begin position="43"/>
        <end position="55"/>
    </location>
</feature>
<evidence type="ECO:0000313" key="4">
    <source>
        <dbReference type="EMBL" id="USQ74799.1"/>
    </source>
</evidence>
<organism evidence="4 5">
    <name type="scientific">Ornithinimicrobium cryptoxanthini</name>
    <dbReference type="NCBI Taxonomy" id="2934161"/>
    <lineage>
        <taxon>Bacteria</taxon>
        <taxon>Bacillati</taxon>
        <taxon>Actinomycetota</taxon>
        <taxon>Actinomycetes</taxon>
        <taxon>Micrococcales</taxon>
        <taxon>Ornithinimicrobiaceae</taxon>
        <taxon>Ornithinimicrobium</taxon>
    </lineage>
</organism>
<protein>
    <submittedName>
        <fullName evidence="4">ABC transporter substrate-binding protein</fullName>
    </submittedName>
</protein>
<dbReference type="InterPro" id="IPR039424">
    <property type="entry name" value="SBP_5"/>
</dbReference>
<evidence type="ECO:0000259" key="3">
    <source>
        <dbReference type="Pfam" id="PF00496"/>
    </source>
</evidence>
<feature type="region of interest" description="Disordered" evidence="1">
    <location>
        <begin position="25"/>
        <end position="55"/>
    </location>
</feature>
<dbReference type="RefSeq" id="WP_252618856.1">
    <property type="nucleotide sequence ID" value="NZ_CP099490.1"/>
</dbReference>
<dbReference type="PIRSF" id="PIRSF002741">
    <property type="entry name" value="MppA"/>
    <property type="match status" value="1"/>
</dbReference>